<organism evidence="2">
    <name type="scientific">viral metagenome</name>
    <dbReference type="NCBI Taxonomy" id="1070528"/>
    <lineage>
        <taxon>unclassified sequences</taxon>
        <taxon>metagenomes</taxon>
        <taxon>organismal metagenomes</taxon>
    </lineage>
</organism>
<keyword evidence="1" id="KW-1133">Transmembrane helix</keyword>
<evidence type="ECO:0000256" key="1">
    <source>
        <dbReference type="SAM" id="Phobius"/>
    </source>
</evidence>
<evidence type="ECO:0000313" key="2">
    <source>
        <dbReference type="EMBL" id="QHU04889.1"/>
    </source>
</evidence>
<reference evidence="2" key="1">
    <citation type="journal article" date="2020" name="Nature">
        <title>Giant virus diversity and host interactions through global metagenomics.</title>
        <authorList>
            <person name="Schulz F."/>
            <person name="Roux S."/>
            <person name="Paez-Espino D."/>
            <person name="Jungbluth S."/>
            <person name="Walsh D.A."/>
            <person name="Denef V.J."/>
            <person name="McMahon K.D."/>
            <person name="Konstantinidis K.T."/>
            <person name="Eloe-Fadrosh E.A."/>
            <person name="Kyrpides N.C."/>
            <person name="Woyke T."/>
        </authorList>
    </citation>
    <scope>NUCLEOTIDE SEQUENCE</scope>
    <source>
        <strain evidence="2">GVMAG-M-3300027708-5</strain>
    </source>
</reference>
<protein>
    <submittedName>
        <fullName evidence="2">Uncharacterized protein</fullName>
    </submittedName>
</protein>
<accession>A0A6C0JH20</accession>
<dbReference type="EMBL" id="MN740405">
    <property type="protein sequence ID" value="QHU04889.1"/>
    <property type="molecule type" value="Genomic_DNA"/>
</dbReference>
<feature type="transmembrane region" description="Helical" evidence="1">
    <location>
        <begin position="7"/>
        <end position="25"/>
    </location>
</feature>
<keyword evidence="1" id="KW-0812">Transmembrane</keyword>
<keyword evidence="1" id="KW-0472">Membrane</keyword>
<sequence>MHYFAESIVVGLYCVTIFWMLRPYILDKNALFFLTGFSKHLFGWILGLQTYYCKFGNACERYNSGANTMRSFSFKGQMFAESLAEGLLFLVLLQILFKIVNNTLNKYVILFLLGVLLHLSFELSGIHHRFCLENCNRKSHY</sequence>
<proteinExistence type="predicted"/>
<name>A0A6C0JH20_9ZZZZ</name>
<dbReference type="AlphaFoldDB" id="A0A6C0JH20"/>
<feature type="transmembrane region" description="Helical" evidence="1">
    <location>
        <begin position="103"/>
        <end position="121"/>
    </location>
</feature>
<feature type="transmembrane region" description="Helical" evidence="1">
    <location>
        <begin position="31"/>
        <end position="52"/>
    </location>
</feature>
<feature type="transmembrane region" description="Helical" evidence="1">
    <location>
        <begin position="78"/>
        <end position="97"/>
    </location>
</feature>